<gene>
    <name evidence="1" type="ORF">L1987_75748</name>
</gene>
<organism evidence="1 2">
    <name type="scientific">Smallanthus sonchifolius</name>
    <dbReference type="NCBI Taxonomy" id="185202"/>
    <lineage>
        <taxon>Eukaryota</taxon>
        <taxon>Viridiplantae</taxon>
        <taxon>Streptophyta</taxon>
        <taxon>Embryophyta</taxon>
        <taxon>Tracheophyta</taxon>
        <taxon>Spermatophyta</taxon>
        <taxon>Magnoliopsida</taxon>
        <taxon>eudicotyledons</taxon>
        <taxon>Gunneridae</taxon>
        <taxon>Pentapetalae</taxon>
        <taxon>asterids</taxon>
        <taxon>campanulids</taxon>
        <taxon>Asterales</taxon>
        <taxon>Asteraceae</taxon>
        <taxon>Asteroideae</taxon>
        <taxon>Heliantheae alliance</taxon>
        <taxon>Millerieae</taxon>
        <taxon>Smallanthus</taxon>
    </lineage>
</organism>
<proteinExistence type="predicted"/>
<dbReference type="EMBL" id="CM042042">
    <property type="protein sequence ID" value="KAI3705509.1"/>
    <property type="molecule type" value="Genomic_DNA"/>
</dbReference>
<comment type="caution">
    <text evidence="1">The sequence shown here is derived from an EMBL/GenBank/DDBJ whole genome shotgun (WGS) entry which is preliminary data.</text>
</comment>
<accession>A0ACB9A5K9</accession>
<protein>
    <submittedName>
        <fullName evidence="1">Uncharacterized protein</fullName>
    </submittedName>
</protein>
<evidence type="ECO:0000313" key="1">
    <source>
        <dbReference type="EMBL" id="KAI3705509.1"/>
    </source>
</evidence>
<dbReference type="Proteomes" id="UP001056120">
    <property type="component" value="Linkage Group LG25"/>
</dbReference>
<sequence>MMVALKVCAESKSASKSSAVGVSASSESGASAGSDSGASASEESGAGGPASTDGLGDESSLLEGDGEEPCDGDGALDGLDGDGAKLVPGGDALGEFAGVSVAVTRVIKLMNARATRAKRRSIMKIF</sequence>
<reference evidence="2" key="1">
    <citation type="journal article" date="2022" name="Mol. Ecol. Resour.">
        <title>The genomes of chicory, endive, great burdock and yacon provide insights into Asteraceae palaeo-polyploidization history and plant inulin production.</title>
        <authorList>
            <person name="Fan W."/>
            <person name="Wang S."/>
            <person name="Wang H."/>
            <person name="Wang A."/>
            <person name="Jiang F."/>
            <person name="Liu H."/>
            <person name="Zhao H."/>
            <person name="Xu D."/>
            <person name="Zhang Y."/>
        </authorList>
    </citation>
    <scope>NUCLEOTIDE SEQUENCE [LARGE SCALE GENOMIC DNA]</scope>
    <source>
        <strain evidence="2">cv. Yunnan</strain>
    </source>
</reference>
<keyword evidence="2" id="KW-1185">Reference proteome</keyword>
<name>A0ACB9A5K9_9ASTR</name>
<evidence type="ECO:0000313" key="2">
    <source>
        <dbReference type="Proteomes" id="UP001056120"/>
    </source>
</evidence>
<reference evidence="1 2" key="2">
    <citation type="journal article" date="2022" name="Mol. Ecol. Resour.">
        <title>The genomes of chicory, endive, great burdock and yacon provide insights into Asteraceae paleo-polyploidization history and plant inulin production.</title>
        <authorList>
            <person name="Fan W."/>
            <person name="Wang S."/>
            <person name="Wang H."/>
            <person name="Wang A."/>
            <person name="Jiang F."/>
            <person name="Liu H."/>
            <person name="Zhao H."/>
            <person name="Xu D."/>
            <person name="Zhang Y."/>
        </authorList>
    </citation>
    <scope>NUCLEOTIDE SEQUENCE [LARGE SCALE GENOMIC DNA]</scope>
    <source>
        <strain evidence="2">cv. Yunnan</strain>
        <tissue evidence="1">Leaves</tissue>
    </source>
</reference>